<dbReference type="RefSeq" id="WP_376999845.1">
    <property type="nucleotide sequence ID" value="NZ_JBHSQE010000001.1"/>
</dbReference>
<sequence length="199" mass="22016">MRRPLIDAAVLLTAALLVGACSPAPSTPADSEQMVSERTAAMPAEANDTDVHFLGMMVPHHQQAIDMAEVLLASTVDDPEVRDLAERIRDGQQRENEQMNAWADEWGIDADMTMHSRHIANGMVSPGVFDSYAALEGEELRTRFLELMHFHHAEVIAMTRDQVDNGGYAPLQEMAAEMVEVQTAEMREMEHMYGGVPTP</sequence>
<gene>
    <name evidence="3" type="ORF">ACFPUZ_03320</name>
</gene>
<comment type="caution">
    <text evidence="3">The sequence shown here is derived from an EMBL/GenBank/DDBJ whole genome shotgun (WGS) entry which is preliminary data.</text>
</comment>
<reference evidence="4" key="1">
    <citation type="journal article" date="2019" name="Int. J. Syst. Evol. Microbiol.">
        <title>The Global Catalogue of Microorganisms (GCM) 10K type strain sequencing project: providing services to taxonomists for standard genome sequencing and annotation.</title>
        <authorList>
            <consortium name="The Broad Institute Genomics Platform"/>
            <consortium name="The Broad Institute Genome Sequencing Center for Infectious Disease"/>
            <person name="Wu L."/>
            <person name="Ma J."/>
        </authorList>
    </citation>
    <scope>NUCLEOTIDE SEQUENCE [LARGE SCALE GENOMIC DNA]</scope>
    <source>
        <strain evidence="4">CCUG 51943</strain>
    </source>
</reference>
<feature type="domain" description="DUF305" evidence="2">
    <location>
        <begin position="50"/>
        <end position="193"/>
    </location>
</feature>
<dbReference type="PANTHER" id="PTHR36933">
    <property type="entry name" value="SLL0788 PROTEIN"/>
    <property type="match status" value="1"/>
</dbReference>
<proteinExistence type="predicted"/>
<evidence type="ECO:0000313" key="4">
    <source>
        <dbReference type="Proteomes" id="UP001596244"/>
    </source>
</evidence>
<feature type="chain" id="PRO_5045142569" evidence="1">
    <location>
        <begin position="21"/>
        <end position="199"/>
    </location>
</feature>
<protein>
    <submittedName>
        <fullName evidence="3">DUF305 domain-containing protein</fullName>
    </submittedName>
</protein>
<dbReference type="PROSITE" id="PS51257">
    <property type="entry name" value="PROKAR_LIPOPROTEIN"/>
    <property type="match status" value="1"/>
</dbReference>
<dbReference type="InterPro" id="IPR005183">
    <property type="entry name" value="DUF305_CopM-like"/>
</dbReference>
<dbReference type="EMBL" id="JBHSQE010000001">
    <property type="protein sequence ID" value="MFC6145841.1"/>
    <property type="molecule type" value="Genomic_DNA"/>
</dbReference>
<evidence type="ECO:0000259" key="2">
    <source>
        <dbReference type="Pfam" id="PF03713"/>
    </source>
</evidence>
<dbReference type="Proteomes" id="UP001596244">
    <property type="component" value="Unassembled WGS sequence"/>
</dbReference>
<evidence type="ECO:0000256" key="1">
    <source>
        <dbReference type="SAM" id="SignalP"/>
    </source>
</evidence>
<organism evidence="3 4">
    <name type="scientific">Corynebacterium nasicanis</name>
    <dbReference type="NCBI Taxonomy" id="1448267"/>
    <lineage>
        <taxon>Bacteria</taxon>
        <taxon>Bacillati</taxon>
        <taxon>Actinomycetota</taxon>
        <taxon>Actinomycetes</taxon>
        <taxon>Mycobacteriales</taxon>
        <taxon>Corynebacteriaceae</taxon>
        <taxon>Corynebacterium</taxon>
    </lineage>
</organism>
<evidence type="ECO:0000313" key="3">
    <source>
        <dbReference type="EMBL" id="MFC6145841.1"/>
    </source>
</evidence>
<dbReference type="InterPro" id="IPR012347">
    <property type="entry name" value="Ferritin-like"/>
</dbReference>
<keyword evidence="1" id="KW-0732">Signal</keyword>
<dbReference type="Pfam" id="PF03713">
    <property type="entry name" value="DUF305"/>
    <property type="match status" value="1"/>
</dbReference>
<dbReference type="PANTHER" id="PTHR36933:SF1">
    <property type="entry name" value="SLL0788 PROTEIN"/>
    <property type="match status" value="1"/>
</dbReference>
<keyword evidence="4" id="KW-1185">Reference proteome</keyword>
<accession>A0ABW1Q906</accession>
<feature type="signal peptide" evidence="1">
    <location>
        <begin position="1"/>
        <end position="20"/>
    </location>
</feature>
<dbReference type="Gene3D" id="1.20.1260.10">
    <property type="match status" value="1"/>
</dbReference>
<name>A0ABW1Q906_9CORY</name>